<gene>
    <name evidence="2" type="primary">LOC142178339</name>
</gene>
<proteinExistence type="predicted"/>
<evidence type="ECO:0000313" key="2">
    <source>
        <dbReference type="RefSeq" id="XP_075103774.1"/>
    </source>
</evidence>
<reference evidence="2" key="2">
    <citation type="submission" date="2025-08" db="UniProtKB">
        <authorList>
            <consortium name="RefSeq"/>
        </authorList>
    </citation>
    <scope>IDENTIFICATION</scope>
    <source>
        <tissue evidence="2">Leaf</tissue>
    </source>
</reference>
<sequence length="138" mass="15887">MRSVVEEGHAEINSPSLTWDWRNTYIEYSKTGKLPSDPKESRALRTNATRFTLSEDGTLFRRMFDGPLAICMGPGDTEYVLREVYEGTYGNHSDAESLVQKVIRDGYYWVNMEKGAKEFVQKCDKCQRLSIRNDDGFL</sequence>
<name>A0AC58U325_TOBAC</name>
<protein>
    <submittedName>
        <fullName evidence="2">Uncharacterized protein LOC142178339</fullName>
    </submittedName>
</protein>
<reference evidence="1" key="1">
    <citation type="journal article" date="2014" name="Nat. Commun.">
        <title>The tobacco genome sequence and its comparison with those of tomato and potato.</title>
        <authorList>
            <person name="Sierro N."/>
            <person name="Battey J.N."/>
            <person name="Ouadi S."/>
            <person name="Bakaher N."/>
            <person name="Bovet L."/>
            <person name="Willig A."/>
            <person name="Goepfert S."/>
            <person name="Peitsch M.C."/>
            <person name="Ivanov N.V."/>
        </authorList>
    </citation>
    <scope>NUCLEOTIDE SEQUENCE [LARGE SCALE GENOMIC DNA]</scope>
</reference>
<organism evidence="1 2">
    <name type="scientific">Nicotiana tabacum</name>
    <name type="common">Common tobacco</name>
    <dbReference type="NCBI Taxonomy" id="4097"/>
    <lineage>
        <taxon>Eukaryota</taxon>
        <taxon>Viridiplantae</taxon>
        <taxon>Streptophyta</taxon>
        <taxon>Embryophyta</taxon>
        <taxon>Tracheophyta</taxon>
        <taxon>Spermatophyta</taxon>
        <taxon>Magnoliopsida</taxon>
        <taxon>eudicotyledons</taxon>
        <taxon>Gunneridae</taxon>
        <taxon>Pentapetalae</taxon>
        <taxon>asterids</taxon>
        <taxon>lamiids</taxon>
        <taxon>Solanales</taxon>
        <taxon>Solanaceae</taxon>
        <taxon>Nicotianoideae</taxon>
        <taxon>Nicotianeae</taxon>
        <taxon>Nicotiana</taxon>
    </lineage>
</organism>
<evidence type="ECO:0000313" key="1">
    <source>
        <dbReference type="Proteomes" id="UP000790787"/>
    </source>
</evidence>
<dbReference type="RefSeq" id="XP_075103774.1">
    <property type="nucleotide sequence ID" value="XM_075247673.1"/>
</dbReference>
<keyword evidence="1" id="KW-1185">Reference proteome</keyword>
<accession>A0AC58U325</accession>
<dbReference type="Proteomes" id="UP000790787">
    <property type="component" value="Chromosome 24"/>
</dbReference>